<gene>
    <name evidence="2" type="ORF">GUJ93_ZPchr0010g7406</name>
</gene>
<accession>A0A8J5WCC6</accession>
<reference evidence="2" key="2">
    <citation type="submission" date="2021-02" db="EMBL/GenBank/DDBJ databases">
        <authorList>
            <person name="Kimball J.A."/>
            <person name="Haas M.W."/>
            <person name="Macchietto M."/>
            <person name="Kono T."/>
            <person name="Duquette J."/>
            <person name="Shao M."/>
        </authorList>
    </citation>
    <scope>NUCLEOTIDE SEQUENCE</scope>
    <source>
        <tissue evidence="2">Fresh leaf tissue</tissue>
    </source>
</reference>
<sequence>MLSTAPPAASPPLPRLSRRGPSRSLAFACFRGQRRNGNLPPGPRALRRVACVRVCRINGSTSAPARAGRLIFLFVAHGKRNPPSPSPSSRSIPLRRLATAGSPSVSIREPCTFRPRFAAQMLDLIIIAWPLLLVPV</sequence>
<dbReference type="Proteomes" id="UP000729402">
    <property type="component" value="Unassembled WGS sequence"/>
</dbReference>
<proteinExistence type="predicted"/>
<reference evidence="2" key="1">
    <citation type="journal article" date="2021" name="bioRxiv">
        <title>Whole Genome Assembly and Annotation of Northern Wild Rice, Zizania palustris L., Supports a Whole Genome Duplication in the Zizania Genus.</title>
        <authorList>
            <person name="Haas M."/>
            <person name="Kono T."/>
            <person name="Macchietto M."/>
            <person name="Millas R."/>
            <person name="McGilp L."/>
            <person name="Shao M."/>
            <person name="Duquette J."/>
            <person name="Hirsch C.N."/>
            <person name="Kimball J."/>
        </authorList>
    </citation>
    <scope>NUCLEOTIDE SEQUENCE</scope>
    <source>
        <tissue evidence="2">Fresh leaf tissue</tissue>
    </source>
</reference>
<keyword evidence="3" id="KW-1185">Reference proteome</keyword>
<feature type="region of interest" description="Disordered" evidence="1">
    <location>
        <begin position="1"/>
        <end position="20"/>
    </location>
</feature>
<organism evidence="2 3">
    <name type="scientific">Zizania palustris</name>
    <name type="common">Northern wild rice</name>
    <dbReference type="NCBI Taxonomy" id="103762"/>
    <lineage>
        <taxon>Eukaryota</taxon>
        <taxon>Viridiplantae</taxon>
        <taxon>Streptophyta</taxon>
        <taxon>Embryophyta</taxon>
        <taxon>Tracheophyta</taxon>
        <taxon>Spermatophyta</taxon>
        <taxon>Magnoliopsida</taxon>
        <taxon>Liliopsida</taxon>
        <taxon>Poales</taxon>
        <taxon>Poaceae</taxon>
        <taxon>BOP clade</taxon>
        <taxon>Oryzoideae</taxon>
        <taxon>Oryzeae</taxon>
        <taxon>Zizaniinae</taxon>
        <taxon>Zizania</taxon>
    </lineage>
</organism>
<comment type="caution">
    <text evidence="2">The sequence shown here is derived from an EMBL/GenBank/DDBJ whole genome shotgun (WGS) entry which is preliminary data.</text>
</comment>
<dbReference type="AlphaFoldDB" id="A0A8J5WCC6"/>
<protein>
    <submittedName>
        <fullName evidence="2">Uncharacterized protein</fullName>
    </submittedName>
</protein>
<evidence type="ECO:0000313" key="2">
    <source>
        <dbReference type="EMBL" id="KAG8085623.1"/>
    </source>
</evidence>
<evidence type="ECO:0000256" key="1">
    <source>
        <dbReference type="SAM" id="MobiDB-lite"/>
    </source>
</evidence>
<name>A0A8J5WCC6_ZIZPA</name>
<dbReference type="EMBL" id="JAAALK010000082">
    <property type="protein sequence ID" value="KAG8085623.1"/>
    <property type="molecule type" value="Genomic_DNA"/>
</dbReference>
<evidence type="ECO:0000313" key="3">
    <source>
        <dbReference type="Proteomes" id="UP000729402"/>
    </source>
</evidence>